<comment type="caution">
    <text evidence="3">The sequence shown here is derived from an EMBL/GenBank/DDBJ whole genome shotgun (WGS) entry which is preliminary data.</text>
</comment>
<evidence type="ECO:0000259" key="2">
    <source>
        <dbReference type="Pfam" id="PF13349"/>
    </source>
</evidence>
<proteinExistence type="predicted"/>
<reference evidence="3 4" key="1">
    <citation type="submission" date="2016-10" db="EMBL/GenBank/DDBJ databases">
        <title>Evaluation of Human, Animal and Environmental Mycobacterium chelonae Isolates by Core Genome Phylogenomic Analysis, Targeted Gene Comparison, and Anti-microbial Susceptibility Patterns: A Tale of Mistaken Identities.</title>
        <authorList>
            <person name="Fogelson S.B."/>
            <person name="Camus A.C."/>
            <person name="Lorenz W."/>
            <person name="Vasireddy R."/>
            <person name="Vasireddy S."/>
            <person name="Smith T."/>
            <person name="Brown-Elliott B.A."/>
            <person name="Wallace R.J.Jr."/>
            <person name="Hasan N.A."/>
            <person name="Reischl U."/>
            <person name="Sanchez S."/>
        </authorList>
    </citation>
    <scope>NUCLEOTIDE SEQUENCE [LARGE SCALE GENOMIC DNA]</scope>
    <source>
        <strain evidence="3 4">24999</strain>
    </source>
</reference>
<name>A0A1S1JQ09_9MYCO</name>
<dbReference type="Pfam" id="PF13349">
    <property type="entry name" value="DUF4097"/>
    <property type="match status" value="1"/>
</dbReference>
<accession>A0A1Q9WBD0</accession>
<dbReference type="InterPro" id="IPR025164">
    <property type="entry name" value="Toastrack_DUF4097"/>
</dbReference>
<dbReference type="Proteomes" id="UP000179636">
    <property type="component" value="Unassembled WGS sequence"/>
</dbReference>
<feature type="transmembrane region" description="Helical" evidence="1">
    <location>
        <begin position="26"/>
        <end position="50"/>
    </location>
</feature>
<dbReference type="AlphaFoldDB" id="A0A1S1JQ09"/>
<keyword evidence="1" id="KW-1133">Transmembrane helix</keyword>
<evidence type="ECO:0000313" key="3">
    <source>
        <dbReference type="EMBL" id="OHT90721.1"/>
    </source>
</evidence>
<dbReference type="EMBL" id="MLHV01000038">
    <property type="protein sequence ID" value="OHT90721.1"/>
    <property type="molecule type" value="Genomic_DNA"/>
</dbReference>
<protein>
    <recommendedName>
        <fullName evidence="2">DUF4097 domain-containing protein</fullName>
    </recommendedName>
</protein>
<keyword evidence="1" id="KW-0812">Transmembrane</keyword>
<evidence type="ECO:0000313" key="4">
    <source>
        <dbReference type="Proteomes" id="UP000179636"/>
    </source>
</evidence>
<evidence type="ECO:0000256" key="1">
    <source>
        <dbReference type="SAM" id="Phobius"/>
    </source>
</evidence>
<feature type="domain" description="DUF4097" evidence="2">
    <location>
        <begin position="173"/>
        <end position="286"/>
    </location>
</feature>
<keyword evidence="1" id="KW-0472">Membrane</keyword>
<organism evidence="3 4">
    <name type="scientific">Mycobacterium syngnathidarum</name>
    <dbReference type="NCBI Taxonomy" id="1908205"/>
    <lineage>
        <taxon>Bacteria</taxon>
        <taxon>Bacillati</taxon>
        <taxon>Actinomycetota</taxon>
        <taxon>Actinomycetes</taxon>
        <taxon>Mycobacteriales</taxon>
        <taxon>Mycobacteriaceae</taxon>
        <taxon>Mycobacterium</taxon>
    </lineage>
</organism>
<gene>
    <name evidence="3" type="ORF">BKG61_26935</name>
</gene>
<dbReference type="RefSeq" id="WP_070946813.1">
    <property type="nucleotide sequence ID" value="NZ_MLCL01000042.1"/>
</dbReference>
<accession>A0A1S1JQ09</accession>
<dbReference type="STRING" id="1908205.BKG60_13205"/>
<dbReference type="OrthoDB" id="4620851at2"/>
<keyword evidence="4" id="KW-1185">Reference proteome</keyword>
<sequence length="299" mass="31470">MTTIAPPPPVNPPPRLTPGGRTTFRLVLIAAATLLVAGTVAALGVTAWAVSTVRVVTDHQGLPATMRSLVIDTAHIPVAIRITADRETREAAADLRLVNTSRSGAHRLELSTDGDETRIVIAGKPSRMLEWARGGEITIAVPPEQARRLTVRTEQELGTVIAQADVDQLISRVTSGAIILRGAARRIEAHAVDGEVVSRDPIAVTEEFSATTSDGDITVDFRDTAPRRVDAASRNGDVVIGLPGRGPYLVHAQSGSSTTVRVPETTVADSAAAEVTARSDDGDVVVDRVVERTGGRGRG</sequence>